<dbReference type="EMBL" id="FNEN01000002">
    <property type="protein sequence ID" value="SDI42866.1"/>
    <property type="molecule type" value="Genomic_DNA"/>
</dbReference>
<dbReference type="InterPro" id="IPR029058">
    <property type="entry name" value="AB_hydrolase_fold"/>
</dbReference>
<evidence type="ECO:0000313" key="2">
    <source>
        <dbReference type="Proteomes" id="UP000198853"/>
    </source>
</evidence>
<keyword evidence="2" id="KW-1185">Reference proteome</keyword>
<evidence type="ECO:0000313" key="1">
    <source>
        <dbReference type="EMBL" id="SDI42866.1"/>
    </source>
</evidence>
<gene>
    <name evidence="1" type="ORF">SAMN04488123_102105</name>
</gene>
<organism evidence="1 2">
    <name type="scientific">Natribacillus halophilus</name>
    <dbReference type="NCBI Taxonomy" id="549003"/>
    <lineage>
        <taxon>Bacteria</taxon>
        <taxon>Bacillati</taxon>
        <taxon>Bacillota</taxon>
        <taxon>Bacilli</taxon>
        <taxon>Bacillales</taxon>
        <taxon>Bacillaceae</taxon>
        <taxon>Natribacillus</taxon>
    </lineage>
</organism>
<accession>A0A1G8KHH9</accession>
<proteinExistence type="predicted"/>
<dbReference type="OrthoDB" id="9765872at2"/>
<dbReference type="PANTHER" id="PTHR37946">
    <property type="entry name" value="SLL1969 PROTEIN"/>
    <property type="match status" value="1"/>
</dbReference>
<name>A0A1G8KHH9_9BACI</name>
<dbReference type="Proteomes" id="UP000198853">
    <property type="component" value="Unassembled WGS sequence"/>
</dbReference>
<dbReference type="Gene3D" id="3.40.50.1820">
    <property type="entry name" value="alpha/beta hydrolase"/>
    <property type="match status" value="1"/>
</dbReference>
<dbReference type="SUPFAM" id="SSF53474">
    <property type="entry name" value="alpha/beta-Hydrolases"/>
    <property type="match status" value="1"/>
</dbReference>
<sequence length="273" mass="30653">MTDVQDVVLIHGLFNRHRWSEAFLEAMADIWGSEHVYIIYTNAPNDVNEKVFNGNVIYTIGHNNITAGTKSLDEQVREVERKIHIFQKSYGLGETFNIIGHSMGGIVARQYIYHQPGTVADLVTLGTPHHGSPLADYFGWFGYIIRSGKAFADNTPKRMRTFNERYPVAEAPLYNGGKIYTVRGYAEGKIRKNWGLTGEVYLGWLILRLTKRTASDGLVPHDSAVIKGAEHLADFPNYDHHGLAVRSSVAKEASLKVFNYRLRTTNGIISQKG</sequence>
<dbReference type="PANTHER" id="PTHR37946:SF1">
    <property type="entry name" value="SLL1969 PROTEIN"/>
    <property type="match status" value="1"/>
</dbReference>
<protein>
    <submittedName>
        <fullName evidence="1">PGAP1-like protein</fullName>
    </submittedName>
</protein>
<reference evidence="1 2" key="1">
    <citation type="submission" date="2016-10" db="EMBL/GenBank/DDBJ databases">
        <authorList>
            <person name="de Groot N.N."/>
        </authorList>
    </citation>
    <scope>NUCLEOTIDE SEQUENCE [LARGE SCALE GENOMIC DNA]</scope>
    <source>
        <strain evidence="1 2">DSM 21771</strain>
    </source>
</reference>
<dbReference type="AlphaFoldDB" id="A0A1G8KHH9"/>
<dbReference type="Pfam" id="PF02089">
    <property type="entry name" value="Palm_thioest"/>
    <property type="match status" value="1"/>
</dbReference>
<dbReference type="RefSeq" id="WP_143018855.1">
    <property type="nucleotide sequence ID" value="NZ_FNEN01000002.1"/>
</dbReference>